<dbReference type="EMBL" id="WHUW01000206">
    <property type="protein sequence ID" value="KAF8418139.1"/>
    <property type="molecule type" value="Genomic_DNA"/>
</dbReference>
<comment type="caution">
    <text evidence="1">The sequence shown here is derived from an EMBL/GenBank/DDBJ whole genome shotgun (WGS) entry which is preliminary data.</text>
</comment>
<dbReference type="AlphaFoldDB" id="A0AAD4BC46"/>
<proteinExistence type="predicted"/>
<organism evidence="1 2">
    <name type="scientific">Boletus edulis BED1</name>
    <dbReference type="NCBI Taxonomy" id="1328754"/>
    <lineage>
        <taxon>Eukaryota</taxon>
        <taxon>Fungi</taxon>
        <taxon>Dikarya</taxon>
        <taxon>Basidiomycota</taxon>
        <taxon>Agaricomycotina</taxon>
        <taxon>Agaricomycetes</taxon>
        <taxon>Agaricomycetidae</taxon>
        <taxon>Boletales</taxon>
        <taxon>Boletineae</taxon>
        <taxon>Boletaceae</taxon>
        <taxon>Boletoideae</taxon>
        <taxon>Boletus</taxon>
    </lineage>
</organism>
<evidence type="ECO:0000313" key="2">
    <source>
        <dbReference type="Proteomes" id="UP001194468"/>
    </source>
</evidence>
<evidence type="ECO:0000313" key="1">
    <source>
        <dbReference type="EMBL" id="KAF8418139.1"/>
    </source>
</evidence>
<sequence>MLAAVAALGALSPHWQRFGSSVDVFDVSTSEHTLKRGISNTLIYGHDAPSLEIYRVERGCIAVGLATQEAS</sequence>
<dbReference type="Proteomes" id="UP001194468">
    <property type="component" value="Unassembled WGS sequence"/>
</dbReference>
<gene>
    <name evidence="1" type="ORF">L210DRAFT_562620</name>
</gene>
<accession>A0AAD4BC46</accession>
<protein>
    <submittedName>
        <fullName evidence="1">Uncharacterized protein</fullName>
    </submittedName>
</protein>
<keyword evidence="2" id="KW-1185">Reference proteome</keyword>
<reference evidence="1" key="1">
    <citation type="submission" date="2019-10" db="EMBL/GenBank/DDBJ databases">
        <authorList>
            <consortium name="DOE Joint Genome Institute"/>
            <person name="Kuo A."/>
            <person name="Miyauchi S."/>
            <person name="Kiss E."/>
            <person name="Drula E."/>
            <person name="Kohler A."/>
            <person name="Sanchez-Garcia M."/>
            <person name="Andreopoulos B."/>
            <person name="Barry K.W."/>
            <person name="Bonito G."/>
            <person name="Buee M."/>
            <person name="Carver A."/>
            <person name="Chen C."/>
            <person name="Cichocki N."/>
            <person name="Clum A."/>
            <person name="Culley D."/>
            <person name="Crous P.W."/>
            <person name="Fauchery L."/>
            <person name="Girlanda M."/>
            <person name="Hayes R."/>
            <person name="Keri Z."/>
            <person name="LaButti K."/>
            <person name="Lipzen A."/>
            <person name="Lombard V."/>
            <person name="Magnuson J."/>
            <person name="Maillard F."/>
            <person name="Morin E."/>
            <person name="Murat C."/>
            <person name="Nolan M."/>
            <person name="Ohm R."/>
            <person name="Pangilinan J."/>
            <person name="Pereira M."/>
            <person name="Perotto S."/>
            <person name="Peter M."/>
            <person name="Riley R."/>
            <person name="Sitrit Y."/>
            <person name="Stielow B."/>
            <person name="Szollosi G."/>
            <person name="Zifcakova L."/>
            <person name="Stursova M."/>
            <person name="Spatafora J.W."/>
            <person name="Tedersoo L."/>
            <person name="Vaario L.-M."/>
            <person name="Yamada A."/>
            <person name="Yan M."/>
            <person name="Wang P."/>
            <person name="Xu J."/>
            <person name="Bruns T."/>
            <person name="Baldrian P."/>
            <person name="Vilgalys R."/>
            <person name="Henrissat B."/>
            <person name="Grigoriev I.V."/>
            <person name="Hibbett D."/>
            <person name="Nagy L.G."/>
            <person name="Martin F.M."/>
        </authorList>
    </citation>
    <scope>NUCLEOTIDE SEQUENCE</scope>
    <source>
        <strain evidence="1">BED1</strain>
    </source>
</reference>
<reference evidence="1" key="2">
    <citation type="journal article" date="2020" name="Nat. Commun.">
        <title>Large-scale genome sequencing of mycorrhizal fungi provides insights into the early evolution of symbiotic traits.</title>
        <authorList>
            <person name="Miyauchi S."/>
            <person name="Kiss E."/>
            <person name="Kuo A."/>
            <person name="Drula E."/>
            <person name="Kohler A."/>
            <person name="Sanchez-Garcia M."/>
            <person name="Morin E."/>
            <person name="Andreopoulos B."/>
            <person name="Barry K.W."/>
            <person name="Bonito G."/>
            <person name="Buee M."/>
            <person name="Carver A."/>
            <person name="Chen C."/>
            <person name="Cichocki N."/>
            <person name="Clum A."/>
            <person name="Culley D."/>
            <person name="Crous P.W."/>
            <person name="Fauchery L."/>
            <person name="Girlanda M."/>
            <person name="Hayes R.D."/>
            <person name="Keri Z."/>
            <person name="LaButti K."/>
            <person name="Lipzen A."/>
            <person name="Lombard V."/>
            <person name="Magnuson J."/>
            <person name="Maillard F."/>
            <person name="Murat C."/>
            <person name="Nolan M."/>
            <person name="Ohm R.A."/>
            <person name="Pangilinan J."/>
            <person name="Pereira M.F."/>
            <person name="Perotto S."/>
            <person name="Peter M."/>
            <person name="Pfister S."/>
            <person name="Riley R."/>
            <person name="Sitrit Y."/>
            <person name="Stielow J.B."/>
            <person name="Szollosi G."/>
            <person name="Zifcakova L."/>
            <person name="Stursova M."/>
            <person name="Spatafora J.W."/>
            <person name="Tedersoo L."/>
            <person name="Vaario L.M."/>
            <person name="Yamada A."/>
            <person name="Yan M."/>
            <person name="Wang P."/>
            <person name="Xu J."/>
            <person name="Bruns T."/>
            <person name="Baldrian P."/>
            <person name="Vilgalys R."/>
            <person name="Dunand C."/>
            <person name="Henrissat B."/>
            <person name="Grigoriev I.V."/>
            <person name="Hibbett D."/>
            <person name="Nagy L.G."/>
            <person name="Martin F.M."/>
        </authorList>
    </citation>
    <scope>NUCLEOTIDE SEQUENCE</scope>
    <source>
        <strain evidence="1">BED1</strain>
    </source>
</reference>
<name>A0AAD4BC46_BOLED</name>